<keyword evidence="4" id="KW-1185">Reference proteome</keyword>
<evidence type="ECO:0000313" key="4">
    <source>
        <dbReference type="Proteomes" id="UP001186944"/>
    </source>
</evidence>
<evidence type="ECO:0000256" key="2">
    <source>
        <dbReference type="SAM" id="MobiDB-lite"/>
    </source>
</evidence>
<protein>
    <submittedName>
        <fullName evidence="3">Uncharacterized protein</fullName>
    </submittedName>
</protein>
<dbReference type="AlphaFoldDB" id="A0AA88XXW6"/>
<feature type="region of interest" description="Disordered" evidence="2">
    <location>
        <begin position="245"/>
        <end position="320"/>
    </location>
</feature>
<proteinExistence type="predicted"/>
<keyword evidence="1" id="KW-0175">Coiled coil</keyword>
<accession>A0AA88XXW6</accession>
<feature type="coiled-coil region" evidence="1">
    <location>
        <begin position="179"/>
        <end position="231"/>
    </location>
</feature>
<reference evidence="3" key="1">
    <citation type="submission" date="2019-08" db="EMBL/GenBank/DDBJ databases">
        <title>The improved chromosome-level genome for the pearl oyster Pinctada fucata martensii using PacBio sequencing and Hi-C.</title>
        <authorList>
            <person name="Zheng Z."/>
        </authorList>
    </citation>
    <scope>NUCLEOTIDE SEQUENCE</scope>
    <source>
        <strain evidence="3">ZZ-2019</strain>
        <tissue evidence="3">Adductor muscle</tissue>
    </source>
</reference>
<organism evidence="3 4">
    <name type="scientific">Pinctada imbricata</name>
    <name type="common">Atlantic pearl-oyster</name>
    <name type="synonym">Pinctada martensii</name>
    <dbReference type="NCBI Taxonomy" id="66713"/>
    <lineage>
        <taxon>Eukaryota</taxon>
        <taxon>Metazoa</taxon>
        <taxon>Spiralia</taxon>
        <taxon>Lophotrochozoa</taxon>
        <taxon>Mollusca</taxon>
        <taxon>Bivalvia</taxon>
        <taxon>Autobranchia</taxon>
        <taxon>Pteriomorphia</taxon>
        <taxon>Pterioida</taxon>
        <taxon>Pterioidea</taxon>
        <taxon>Pteriidae</taxon>
        <taxon>Pinctada</taxon>
    </lineage>
</organism>
<evidence type="ECO:0000256" key="1">
    <source>
        <dbReference type="SAM" id="Coils"/>
    </source>
</evidence>
<comment type="caution">
    <text evidence="3">The sequence shown here is derived from an EMBL/GenBank/DDBJ whole genome shotgun (WGS) entry which is preliminary data.</text>
</comment>
<evidence type="ECO:0000313" key="3">
    <source>
        <dbReference type="EMBL" id="KAK3090495.1"/>
    </source>
</evidence>
<name>A0AA88XXW6_PINIB</name>
<feature type="compositionally biased region" description="Polar residues" evidence="2">
    <location>
        <begin position="297"/>
        <end position="312"/>
    </location>
</feature>
<gene>
    <name evidence="3" type="ORF">FSP39_012297</name>
</gene>
<feature type="compositionally biased region" description="Polar residues" evidence="2">
    <location>
        <begin position="255"/>
        <end position="286"/>
    </location>
</feature>
<dbReference type="Proteomes" id="UP001186944">
    <property type="component" value="Unassembled WGS sequence"/>
</dbReference>
<sequence length="320" mass="37461">MGILETVVNMNRTFGHQIEALRLKIDVDAKQYDMERKKIAQDKDKQMKVKETEIEILKATVRDRDGKIKELEVQKEERDLEIQYKLNEIQDLRIVVEQTEVHASKLTKKLDKFRLEKKYLESDVVYKQQNEEIRRLHHELVVVMDNLTAMEKELNRAKHLKEQQGHKLKLLEFEKGEMNARFKDDLEKASRAMRQEVERMREVMKVQYEEMRNLREQNKEISNDVRDIKDLLLKTNQTSLECETEDKDVSKFSKVPSNPGRQTFMNPNPQPTRSSVPNMKLAQTKTELPPITGEGCSGSNKWVPTGTISSMSILPGKPRK</sequence>
<dbReference type="EMBL" id="VSWD01000010">
    <property type="protein sequence ID" value="KAK3090495.1"/>
    <property type="molecule type" value="Genomic_DNA"/>
</dbReference>